<dbReference type="AlphaFoldDB" id="A0A0P7WJB3"/>
<dbReference type="InterPro" id="IPR004045">
    <property type="entry name" value="Glutathione_S-Trfase_N"/>
</dbReference>
<dbReference type="PANTHER" id="PTHR43968:SF6">
    <property type="entry name" value="GLUTATHIONE S-TRANSFERASE OMEGA"/>
    <property type="match status" value="1"/>
</dbReference>
<keyword evidence="3" id="KW-0808">Transferase</keyword>
<organism evidence="3 4">
    <name type="scientific">Roseibaca calidilacus</name>
    <dbReference type="NCBI Taxonomy" id="1666912"/>
    <lineage>
        <taxon>Bacteria</taxon>
        <taxon>Pseudomonadati</taxon>
        <taxon>Pseudomonadota</taxon>
        <taxon>Alphaproteobacteria</taxon>
        <taxon>Rhodobacterales</taxon>
        <taxon>Paracoccaceae</taxon>
        <taxon>Roseinatronobacter</taxon>
    </lineage>
</organism>
<evidence type="ECO:0000259" key="1">
    <source>
        <dbReference type="PROSITE" id="PS50404"/>
    </source>
</evidence>
<dbReference type="Pfam" id="PF13410">
    <property type="entry name" value="GST_C_2"/>
    <property type="match status" value="1"/>
</dbReference>
<dbReference type="GO" id="GO:0016740">
    <property type="term" value="F:transferase activity"/>
    <property type="evidence" value="ECO:0007669"/>
    <property type="project" value="UniProtKB-KW"/>
</dbReference>
<comment type="caution">
    <text evidence="3">The sequence shown here is derived from an EMBL/GenBank/DDBJ whole genome shotgun (WGS) entry which is preliminary data.</text>
</comment>
<dbReference type="InterPro" id="IPR040079">
    <property type="entry name" value="Glutathione_S-Trfase"/>
</dbReference>
<dbReference type="PROSITE" id="PS51354">
    <property type="entry name" value="GLUTAREDOXIN_2"/>
    <property type="match status" value="1"/>
</dbReference>
<dbReference type="Proteomes" id="UP000182045">
    <property type="component" value="Unassembled WGS sequence"/>
</dbReference>
<accession>A0A0P7WJB3</accession>
<dbReference type="STRING" id="1666912.Ga0058931_3007"/>
<reference evidence="2 5" key="2">
    <citation type="submission" date="2016-01" db="EMBL/GenBank/DDBJ databases">
        <authorList>
            <person name="Varghese N."/>
        </authorList>
    </citation>
    <scope>NUCLEOTIDE SEQUENCE [LARGE SCALE GENOMIC DNA]</scope>
    <source>
        <strain evidence="2 5">HL-91</strain>
    </source>
</reference>
<protein>
    <submittedName>
        <fullName evidence="3">Glutathione S-transferase</fullName>
    </submittedName>
</protein>
<dbReference type="CDD" id="cd03196">
    <property type="entry name" value="GST_C_5"/>
    <property type="match status" value="1"/>
</dbReference>
<dbReference type="PATRIC" id="fig|1666912.4.peg.2719"/>
<keyword evidence="5" id="KW-1185">Reference proteome</keyword>
<feature type="domain" description="GST N-terminal" evidence="1">
    <location>
        <begin position="3"/>
        <end position="81"/>
    </location>
</feature>
<dbReference type="EMBL" id="FBYC01000004">
    <property type="protein sequence ID" value="CUX83479.1"/>
    <property type="molecule type" value="Genomic_DNA"/>
</dbReference>
<dbReference type="Gene3D" id="1.20.1050.10">
    <property type="match status" value="1"/>
</dbReference>
<dbReference type="InterPro" id="IPR036282">
    <property type="entry name" value="Glutathione-S-Trfase_C_sf"/>
</dbReference>
<evidence type="ECO:0000313" key="5">
    <source>
        <dbReference type="Proteomes" id="UP000182045"/>
    </source>
</evidence>
<dbReference type="Pfam" id="PF13417">
    <property type="entry name" value="GST_N_3"/>
    <property type="match status" value="1"/>
</dbReference>
<evidence type="ECO:0000313" key="4">
    <source>
        <dbReference type="Proteomes" id="UP000050413"/>
    </source>
</evidence>
<dbReference type="GO" id="GO:0005737">
    <property type="term" value="C:cytoplasm"/>
    <property type="evidence" value="ECO:0007669"/>
    <property type="project" value="TreeGrafter"/>
</dbReference>
<dbReference type="EMBL" id="LJSG01000016">
    <property type="protein sequence ID" value="KPP90739.1"/>
    <property type="molecule type" value="Genomic_DNA"/>
</dbReference>
<evidence type="ECO:0000313" key="2">
    <source>
        <dbReference type="EMBL" id="CUX83479.1"/>
    </source>
</evidence>
<dbReference type="PANTHER" id="PTHR43968">
    <property type="match status" value="1"/>
</dbReference>
<proteinExistence type="predicted"/>
<dbReference type="Gene3D" id="3.40.30.10">
    <property type="entry name" value="Glutaredoxin"/>
    <property type="match status" value="1"/>
</dbReference>
<name>A0A0P7WJB3_9RHOB</name>
<dbReference type="SUPFAM" id="SSF47616">
    <property type="entry name" value="GST C-terminal domain-like"/>
    <property type="match status" value="1"/>
</dbReference>
<dbReference type="Proteomes" id="UP000050413">
    <property type="component" value="Unassembled WGS sequence"/>
</dbReference>
<dbReference type="SFLD" id="SFLDS00019">
    <property type="entry name" value="Glutathione_Transferase_(cytos"/>
    <property type="match status" value="1"/>
</dbReference>
<dbReference type="InterPro" id="IPR050983">
    <property type="entry name" value="GST_Omega/HSP26"/>
</dbReference>
<dbReference type="InterPro" id="IPR036249">
    <property type="entry name" value="Thioredoxin-like_sf"/>
</dbReference>
<dbReference type="PROSITE" id="PS50404">
    <property type="entry name" value="GST_NTER"/>
    <property type="match status" value="1"/>
</dbReference>
<reference evidence="3 4" key="1">
    <citation type="submission" date="2015-09" db="EMBL/GenBank/DDBJ databases">
        <title>Identification and resolution of microdiversity through metagenomic sequencing of parallel consortia.</title>
        <authorList>
            <person name="Nelson W.C."/>
            <person name="Romine M.F."/>
            <person name="Lindemann S.R."/>
        </authorList>
    </citation>
    <scope>NUCLEOTIDE SEQUENCE [LARGE SCALE GENOMIC DNA]</scope>
    <source>
        <strain evidence="3">HL-91</strain>
    </source>
</reference>
<sequence length="207" mass="23211">MGMIPVLYSFRRCPYAIRARLALAASGVQVELREILLRDKPSAFLAASPSGTVPCLVTGDGVLDESLDIMLWALGQSDPEGWLEMPPSGQDWIAQNDGPFKHALDRVKYASRYPEKDAHTYRAKACAHLATLDAALNNWLFDHPTLADYAILPFIRQFAFIDKTWFDAQPWPRLHAWLARFLASDRFGAVMAKRPVWAEGAAPRLFP</sequence>
<dbReference type="SUPFAM" id="SSF52833">
    <property type="entry name" value="Thioredoxin-like"/>
    <property type="match status" value="1"/>
</dbReference>
<evidence type="ECO:0000313" key="3">
    <source>
        <dbReference type="EMBL" id="KPP90739.1"/>
    </source>
</evidence>
<gene>
    <name evidence="2" type="ORF">Ga0058931_3007</name>
    <name evidence="3" type="ORF">HLUCCA05_04835</name>
</gene>